<dbReference type="PANTHER" id="PTHR43337">
    <property type="entry name" value="XANTHINE/URACIL PERMEASE C887.17-RELATED"/>
    <property type="match status" value="1"/>
</dbReference>
<dbReference type="EMBL" id="CP060204">
    <property type="protein sequence ID" value="QNH54890.1"/>
    <property type="molecule type" value="Genomic_DNA"/>
</dbReference>
<dbReference type="AlphaFoldDB" id="A0A7G7VL97"/>
<feature type="transmembrane region" description="Helical" evidence="7">
    <location>
        <begin position="138"/>
        <end position="155"/>
    </location>
</feature>
<dbReference type="GO" id="GO:0005345">
    <property type="term" value="F:purine nucleobase transmembrane transporter activity"/>
    <property type="evidence" value="ECO:0007669"/>
    <property type="project" value="TreeGrafter"/>
</dbReference>
<dbReference type="Proteomes" id="UP000515480">
    <property type="component" value="Chromosome"/>
</dbReference>
<comment type="subcellular location">
    <subcellularLocation>
        <location evidence="1">Endomembrane system</location>
        <topology evidence="1">Multi-pass membrane protein</topology>
    </subcellularLocation>
</comment>
<evidence type="ECO:0000256" key="3">
    <source>
        <dbReference type="ARBA" id="ARBA00022448"/>
    </source>
</evidence>
<dbReference type="Pfam" id="PF00860">
    <property type="entry name" value="Xan_ur_permease"/>
    <property type="match status" value="1"/>
</dbReference>
<evidence type="ECO:0000256" key="6">
    <source>
        <dbReference type="ARBA" id="ARBA00023136"/>
    </source>
</evidence>
<evidence type="ECO:0000313" key="9">
    <source>
        <dbReference type="Proteomes" id="UP000515480"/>
    </source>
</evidence>
<feature type="transmembrane region" description="Helical" evidence="7">
    <location>
        <begin position="175"/>
        <end position="193"/>
    </location>
</feature>
<accession>A0A7G7VL97</accession>
<feature type="transmembrane region" description="Helical" evidence="7">
    <location>
        <begin position="105"/>
        <end position="126"/>
    </location>
</feature>
<keyword evidence="3" id="KW-0813">Transport</keyword>
<feature type="transmembrane region" description="Helical" evidence="7">
    <location>
        <begin position="80"/>
        <end position="99"/>
    </location>
</feature>
<comment type="similarity">
    <text evidence="2">Belongs to the nucleobase:cation symporter-2 (NCS2) (TC 2.A.40) family. Azg-like subfamily.</text>
</comment>
<name>A0A7G7VL97_9FIRM</name>
<sequence length="442" mass="47013">MNSFLEEQFERQFRLQEHQTSVSTEIIAGLTTFATMGYVLAVVPHMMGEAGVPEGAMLTGMVLMIFLTSMAMGLYTNRPFALAPGMGSVAIFSITMVQLQNVPIGVASAIVFLSGLLFIIVTVLGIRKVIVMTIPRGIKISISAGVGIFLAVIGMRNAKLLAVNAKKVALSFGDLTQPVVILAAITFVILLVLTARKVRGAALISILAGTVIGIPMGLTKIPESIFRMPDSIAPIFFNFDLVGALDLQYLPFLFAFFLPDFFSSFGTAIGIGGKAGFLDKNGDLPDIDKVFHVDSIAATVGSFFTIPVLITYLESGAGVEAGGRTGLTACTTAAAFLLILAVTPLALMIPAAATAPVLIYVGVSMMAGMRNLDYTDIAEYIPAFLCIAFTAYTFNIANGISVAFIAFVLMKLAAGRMHELHKGHYLLALLLAYYFYAIAGVK</sequence>
<keyword evidence="6 7" id="KW-0472">Membrane</keyword>
<dbReference type="InterPro" id="IPR006043">
    <property type="entry name" value="NCS2"/>
</dbReference>
<dbReference type="GO" id="GO:0012505">
    <property type="term" value="C:endomembrane system"/>
    <property type="evidence" value="ECO:0007669"/>
    <property type="project" value="UniProtKB-SubCell"/>
</dbReference>
<feature type="transmembrane region" description="Helical" evidence="7">
    <location>
        <begin position="21"/>
        <end position="43"/>
    </location>
</feature>
<dbReference type="PANTHER" id="PTHR43337:SF1">
    <property type="entry name" value="XANTHINE_URACIL PERMEASE C887.17-RELATED"/>
    <property type="match status" value="1"/>
</dbReference>
<keyword evidence="4 7" id="KW-0812">Transmembrane</keyword>
<gene>
    <name evidence="8" type="ORF">H1B31_02745</name>
</gene>
<dbReference type="RefSeq" id="WP_009440721.1">
    <property type="nucleotide sequence ID" value="NZ_CP060204.1"/>
</dbReference>
<dbReference type="InterPro" id="IPR045018">
    <property type="entry name" value="Azg-like"/>
</dbReference>
<evidence type="ECO:0000256" key="2">
    <source>
        <dbReference type="ARBA" id="ARBA00005697"/>
    </source>
</evidence>
<feature type="transmembrane region" description="Helical" evidence="7">
    <location>
        <begin position="333"/>
        <end position="363"/>
    </location>
</feature>
<evidence type="ECO:0000313" key="8">
    <source>
        <dbReference type="EMBL" id="QNH54890.1"/>
    </source>
</evidence>
<protein>
    <submittedName>
        <fullName evidence="8">NCS2 family permease</fullName>
    </submittedName>
</protein>
<organism evidence="8 9">
    <name type="scientific">Selenomonas timonae</name>
    <dbReference type="NCBI Taxonomy" id="2754044"/>
    <lineage>
        <taxon>Bacteria</taxon>
        <taxon>Bacillati</taxon>
        <taxon>Bacillota</taxon>
        <taxon>Negativicutes</taxon>
        <taxon>Selenomonadales</taxon>
        <taxon>Selenomonadaceae</taxon>
        <taxon>Selenomonas</taxon>
    </lineage>
</organism>
<dbReference type="GO" id="GO:0005886">
    <property type="term" value="C:plasma membrane"/>
    <property type="evidence" value="ECO:0007669"/>
    <property type="project" value="TreeGrafter"/>
</dbReference>
<evidence type="ECO:0000256" key="1">
    <source>
        <dbReference type="ARBA" id="ARBA00004127"/>
    </source>
</evidence>
<proteinExistence type="inferred from homology"/>
<keyword evidence="5 7" id="KW-1133">Transmembrane helix</keyword>
<feature type="transmembrane region" description="Helical" evidence="7">
    <location>
        <begin position="384"/>
        <end position="410"/>
    </location>
</feature>
<keyword evidence="9" id="KW-1185">Reference proteome</keyword>
<feature type="transmembrane region" description="Helical" evidence="7">
    <location>
        <begin position="249"/>
        <end position="271"/>
    </location>
</feature>
<reference evidence="8 9" key="1">
    <citation type="submission" date="2020-07" db="EMBL/GenBank/DDBJ databases">
        <title>Complete genome and description of Selenomonas timonensis sp. nov., a new bacterium isolated from a gingivitis subject.</title>
        <authorList>
            <person name="Antezack A."/>
        </authorList>
    </citation>
    <scope>NUCLEOTIDE SEQUENCE [LARGE SCALE GENOMIC DNA]</scope>
    <source>
        <strain evidence="8 9">Marseille-Q3039</strain>
    </source>
</reference>
<evidence type="ECO:0000256" key="7">
    <source>
        <dbReference type="SAM" id="Phobius"/>
    </source>
</evidence>
<evidence type="ECO:0000256" key="4">
    <source>
        <dbReference type="ARBA" id="ARBA00022692"/>
    </source>
</evidence>
<feature type="transmembrane region" description="Helical" evidence="7">
    <location>
        <begin position="422"/>
        <end position="441"/>
    </location>
</feature>
<dbReference type="KEGG" id="stim:H1B31_02745"/>
<feature type="transmembrane region" description="Helical" evidence="7">
    <location>
        <begin position="291"/>
        <end position="313"/>
    </location>
</feature>
<feature type="transmembrane region" description="Helical" evidence="7">
    <location>
        <begin position="55"/>
        <end position="75"/>
    </location>
</feature>
<feature type="transmembrane region" description="Helical" evidence="7">
    <location>
        <begin position="200"/>
        <end position="218"/>
    </location>
</feature>
<evidence type="ECO:0000256" key="5">
    <source>
        <dbReference type="ARBA" id="ARBA00022989"/>
    </source>
</evidence>